<keyword evidence="6 8" id="KW-0143">Chaperone</keyword>
<evidence type="ECO:0000256" key="2">
    <source>
        <dbReference type="ARBA" id="ARBA00007399"/>
    </source>
</evidence>
<evidence type="ECO:0000256" key="7">
    <source>
        <dbReference type="ARBA" id="ARBA00023319"/>
    </source>
</evidence>
<dbReference type="Gene3D" id="2.60.40.10">
    <property type="entry name" value="Immunoglobulins"/>
    <property type="match status" value="2"/>
</dbReference>
<keyword evidence="4 9" id="KW-0732">Signal</keyword>
<keyword evidence="5" id="KW-0574">Periplasm</keyword>
<dbReference type="PANTHER" id="PTHR30251">
    <property type="entry name" value="PILUS ASSEMBLY CHAPERONE"/>
    <property type="match status" value="1"/>
</dbReference>
<dbReference type="RefSeq" id="WP_155582047.1">
    <property type="nucleotide sequence ID" value="NZ_JBHSTH010000021.1"/>
</dbReference>
<accession>A0A6I3W2D0</accession>
<evidence type="ECO:0000256" key="3">
    <source>
        <dbReference type="ARBA" id="ARBA00022558"/>
    </source>
</evidence>
<evidence type="ECO:0000256" key="1">
    <source>
        <dbReference type="ARBA" id="ARBA00004418"/>
    </source>
</evidence>
<feature type="domain" description="Pili assembly chaperone C-terminal" evidence="11">
    <location>
        <begin position="174"/>
        <end position="234"/>
    </location>
</feature>
<dbReference type="SUPFAM" id="SSF49584">
    <property type="entry name" value="Periplasmic chaperone C-domain"/>
    <property type="match status" value="1"/>
</dbReference>
<dbReference type="InterPro" id="IPR016148">
    <property type="entry name" value="Pili_assmbl_chaperone_C"/>
</dbReference>
<feature type="domain" description="Pili assembly chaperone N-terminal" evidence="10">
    <location>
        <begin position="28"/>
        <end position="147"/>
    </location>
</feature>
<proteinExistence type="inferred from homology"/>
<dbReference type="InterPro" id="IPR013783">
    <property type="entry name" value="Ig-like_fold"/>
</dbReference>
<dbReference type="EMBL" id="WNNK01000003">
    <property type="protein sequence ID" value="MUF03658.1"/>
    <property type="molecule type" value="Genomic_DNA"/>
</dbReference>
<name>A0A6I3W2D0_9PSED</name>
<sequence length="244" mass="27218">MRPSKKRWSALVWPVLVMLCGLDAQAALTVIGTRFVYPADTTLLPIRVGNNAEQPILLQAWLDKGDAVADPGKLHVPFVLFPPIVRLEPQQRAALELRYTREPLPRDRESVFWINLLEVPAQSAGSEHRLQLSYRMRMKVLFRPEGLPGRPDQAAEQLSWGLESLPERTLKIGNRSAYYVSVAHLTLGSGPQAVQLEGITIEPYGTTRVALPDTQRHLTNGTPIHYDIVDDNGATFSANARIQD</sequence>
<reference evidence="12 13" key="1">
    <citation type="submission" date="2019-11" db="EMBL/GenBank/DDBJ databases">
        <title>Pseudomonas karstica sp. nov. and Pseudomonas spelaei sp. nov. from karst caves.</title>
        <authorList>
            <person name="Zeman M."/>
        </authorList>
    </citation>
    <scope>NUCLEOTIDE SEQUENCE [LARGE SCALE GENOMIC DNA]</scope>
    <source>
        <strain evidence="12 13">CCM 7893</strain>
    </source>
</reference>
<dbReference type="InterPro" id="IPR001829">
    <property type="entry name" value="Pili_assmbl_chaperone_bac"/>
</dbReference>
<evidence type="ECO:0000259" key="11">
    <source>
        <dbReference type="Pfam" id="PF02753"/>
    </source>
</evidence>
<feature type="chain" id="PRO_5026102969" evidence="9">
    <location>
        <begin position="27"/>
        <end position="244"/>
    </location>
</feature>
<dbReference type="InterPro" id="IPR050643">
    <property type="entry name" value="Periplasmic_pilus_chap"/>
</dbReference>
<evidence type="ECO:0000313" key="12">
    <source>
        <dbReference type="EMBL" id="MUF03658.1"/>
    </source>
</evidence>
<keyword evidence="3" id="KW-1029">Fimbrium biogenesis</keyword>
<evidence type="ECO:0000256" key="9">
    <source>
        <dbReference type="SAM" id="SignalP"/>
    </source>
</evidence>
<dbReference type="Pfam" id="PF00345">
    <property type="entry name" value="PapD_N"/>
    <property type="match status" value="1"/>
</dbReference>
<dbReference type="InterPro" id="IPR036316">
    <property type="entry name" value="Pili_assmbl_chap_C_dom_sf"/>
</dbReference>
<dbReference type="PRINTS" id="PR00969">
    <property type="entry name" value="CHAPERONPILI"/>
</dbReference>
<dbReference type="Pfam" id="PF02753">
    <property type="entry name" value="PapD_C"/>
    <property type="match status" value="1"/>
</dbReference>
<comment type="similarity">
    <text evidence="2 8">Belongs to the periplasmic pilus chaperone family.</text>
</comment>
<dbReference type="AlphaFoldDB" id="A0A6I3W2D0"/>
<evidence type="ECO:0000313" key="13">
    <source>
        <dbReference type="Proteomes" id="UP000438196"/>
    </source>
</evidence>
<dbReference type="PANTHER" id="PTHR30251:SF2">
    <property type="entry name" value="FIMBRIAL CHAPERONE YADV-RELATED"/>
    <property type="match status" value="1"/>
</dbReference>
<gene>
    <name evidence="12" type="ORF">GNF76_04895</name>
</gene>
<keyword evidence="13" id="KW-1185">Reference proteome</keyword>
<comment type="subcellular location">
    <subcellularLocation>
        <location evidence="1 8">Periplasm</location>
    </subcellularLocation>
</comment>
<dbReference type="InterPro" id="IPR016147">
    <property type="entry name" value="Pili_assmbl_chaperone_N"/>
</dbReference>
<evidence type="ECO:0000259" key="10">
    <source>
        <dbReference type="Pfam" id="PF00345"/>
    </source>
</evidence>
<keyword evidence="7" id="KW-0393">Immunoglobulin domain</keyword>
<evidence type="ECO:0000256" key="8">
    <source>
        <dbReference type="RuleBase" id="RU003918"/>
    </source>
</evidence>
<evidence type="ECO:0000256" key="5">
    <source>
        <dbReference type="ARBA" id="ARBA00022764"/>
    </source>
</evidence>
<dbReference type="GO" id="GO:0030288">
    <property type="term" value="C:outer membrane-bounded periplasmic space"/>
    <property type="evidence" value="ECO:0007669"/>
    <property type="project" value="InterPro"/>
</dbReference>
<protein>
    <submittedName>
        <fullName evidence="12">Fimbria/pilus periplasmic chaperone</fullName>
    </submittedName>
</protein>
<dbReference type="InterPro" id="IPR008962">
    <property type="entry name" value="PapD-like_sf"/>
</dbReference>
<dbReference type="SUPFAM" id="SSF49354">
    <property type="entry name" value="PapD-like"/>
    <property type="match status" value="1"/>
</dbReference>
<dbReference type="InterPro" id="IPR018046">
    <property type="entry name" value="Pili_assmbl_chaperone_CS"/>
</dbReference>
<organism evidence="12 13">
    <name type="scientific">Pseudomonas spelaei</name>
    <dbReference type="NCBI Taxonomy" id="1055469"/>
    <lineage>
        <taxon>Bacteria</taxon>
        <taxon>Pseudomonadati</taxon>
        <taxon>Pseudomonadota</taxon>
        <taxon>Gammaproteobacteria</taxon>
        <taxon>Pseudomonadales</taxon>
        <taxon>Pseudomonadaceae</taxon>
        <taxon>Pseudomonas</taxon>
    </lineage>
</organism>
<dbReference type="Proteomes" id="UP000438196">
    <property type="component" value="Unassembled WGS sequence"/>
</dbReference>
<dbReference type="GO" id="GO:0071555">
    <property type="term" value="P:cell wall organization"/>
    <property type="evidence" value="ECO:0007669"/>
    <property type="project" value="InterPro"/>
</dbReference>
<dbReference type="PROSITE" id="PS00635">
    <property type="entry name" value="PILI_CHAPERONE"/>
    <property type="match status" value="1"/>
</dbReference>
<evidence type="ECO:0000256" key="6">
    <source>
        <dbReference type="ARBA" id="ARBA00023186"/>
    </source>
</evidence>
<feature type="signal peptide" evidence="9">
    <location>
        <begin position="1"/>
        <end position="26"/>
    </location>
</feature>
<comment type="caution">
    <text evidence="12">The sequence shown here is derived from an EMBL/GenBank/DDBJ whole genome shotgun (WGS) entry which is preliminary data.</text>
</comment>
<evidence type="ECO:0000256" key="4">
    <source>
        <dbReference type="ARBA" id="ARBA00022729"/>
    </source>
</evidence>
<dbReference type="OrthoDB" id="9131059at2"/>